<organism evidence="6 7">
    <name type="scientific">Parvularcula mediterranea</name>
    <dbReference type="NCBI Taxonomy" id="2732508"/>
    <lineage>
        <taxon>Bacteria</taxon>
        <taxon>Pseudomonadati</taxon>
        <taxon>Pseudomonadota</taxon>
        <taxon>Alphaproteobacteria</taxon>
        <taxon>Parvularculales</taxon>
        <taxon>Parvularculaceae</taxon>
        <taxon>Parvularcula</taxon>
    </lineage>
</organism>
<gene>
    <name evidence="6" type="ORF">HK107_12905</name>
</gene>
<proteinExistence type="predicted"/>
<dbReference type="AlphaFoldDB" id="A0A7Y3RND2"/>
<keyword evidence="2" id="KW-0812">Transmembrane</keyword>
<dbReference type="EMBL" id="JABFCX010000003">
    <property type="protein sequence ID" value="NNU17224.1"/>
    <property type="molecule type" value="Genomic_DNA"/>
</dbReference>
<comment type="caution">
    <text evidence="6">The sequence shown here is derived from an EMBL/GenBank/DDBJ whole genome shotgun (WGS) entry which is preliminary data.</text>
</comment>
<accession>A0A7Y3RND2</accession>
<name>A0A7Y3RND2_9PROT</name>
<keyword evidence="3" id="KW-1133">Transmembrane helix</keyword>
<feature type="domain" description="NarX-like N-terminal" evidence="5">
    <location>
        <begin position="18"/>
        <end position="115"/>
    </location>
</feature>
<evidence type="ECO:0000313" key="7">
    <source>
        <dbReference type="Proteomes" id="UP000536835"/>
    </source>
</evidence>
<evidence type="ECO:0000256" key="4">
    <source>
        <dbReference type="ARBA" id="ARBA00023136"/>
    </source>
</evidence>
<evidence type="ECO:0000256" key="3">
    <source>
        <dbReference type="ARBA" id="ARBA00022989"/>
    </source>
</evidence>
<protein>
    <recommendedName>
        <fullName evidence="5">NarX-like N-terminal domain-containing protein</fullName>
    </recommendedName>
</protein>
<keyword evidence="7" id="KW-1185">Reference proteome</keyword>
<feature type="domain" description="NarX-like N-terminal" evidence="5">
    <location>
        <begin position="154"/>
        <end position="212"/>
    </location>
</feature>
<sequence>MSASGASLDTAAVSQDGRARINLAGRQRMLSQKMAKASCMIAIDTGAKEALEELRSAHAAFRQVLRGLKDGDPELGLLPERDERVLELLADVEALWLPFSGAVEEVLSQGSAELASLESLGQQSNALLKRMNDAVSLIETVHALGGNVEPVRGRTINVAGRQRMLSQKAAKELCFVKAGQGADVNRKALMQTAATFETSHASLQGGTDGMLQPKGIAAVGLGKVDAIYRGLAPIYTAAIDGSLPTDEEMAKVATQSNRLLREMNRVVYAYTVLD</sequence>
<evidence type="ECO:0000256" key="2">
    <source>
        <dbReference type="ARBA" id="ARBA00022692"/>
    </source>
</evidence>
<keyword evidence="4" id="KW-0472">Membrane</keyword>
<dbReference type="RefSeq" id="WP_173200437.1">
    <property type="nucleotide sequence ID" value="NZ_JABFCX010000003.1"/>
</dbReference>
<evidence type="ECO:0000313" key="6">
    <source>
        <dbReference type="EMBL" id="NNU17224.1"/>
    </source>
</evidence>
<dbReference type="GO" id="GO:0016020">
    <property type="term" value="C:membrane"/>
    <property type="evidence" value="ECO:0007669"/>
    <property type="project" value="UniProtKB-SubCell"/>
</dbReference>
<dbReference type="Proteomes" id="UP000536835">
    <property type="component" value="Unassembled WGS sequence"/>
</dbReference>
<comment type="subcellular location">
    <subcellularLocation>
        <location evidence="1">Membrane</location>
        <topology evidence="1">Multi-pass membrane protein</topology>
    </subcellularLocation>
</comment>
<dbReference type="InterPro" id="IPR029095">
    <property type="entry name" value="NarX-like_N"/>
</dbReference>
<evidence type="ECO:0000259" key="5">
    <source>
        <dbReference type="Pfam" id="PF13675"/>
    </source>
</evidence>
<dbReference type="Pfam" id="PF13675">
    <property type="entry name" value="PilJ"/>
    <property type="match status" value="2"/>
</dbReference>
<evidence type="ECO:0000256" key="1">
    <source>
        <dbReference type="ARBA" id="ARBA00004141"/>
    </source>
</evidence>
<reference evidence="6 7" key="1">
    <citation type="submission" date="2020-05" db="EMBL/GenBank/DDBJ databases">
        <title>Parvularcula mediterraneae sp. nov., isolated from polypropylene straw from shallow seawater of the seashore of Laganas in Zakynthos island, Greece.</title>
        <authorList>
            <person name="Szabo I."/>
            <person name="Al-Omari J."/>
            <person name="Rado J."/>
            <person name="Szerdahelyi G.S."/>
        </authorList>
    </citation>
    <scope>NUCLEOTIDE SEQUENCE [LARGE SCALE GENOMIC DNA]</scope>
    <source>
        <strain evidence="6 7">ZS-1/3</strain>
    </source>
</reference>